<dbReference type="InterPro" id="IPR029063">
    <property type="entry name" value="SAM-dependent_MTases_sf"/>
</dbReference>
<accession>A0ABV5BKC7</accession>
<dbReference type="GO" id="GO:0008168">
    <property type="term" value="F:methyltransferase activity"/>
    <property type="evidence" value="ECO:0007669"/>
    <property type="project" value="UniProtKB-KW"/>
</dbReference>
<dbReference type="InterPro" id="IPR052514">
    <property type="entry name" value="SAM-dependent_MTase"/>
</dbReference>
<dbReference type="PANTHER" id="PTHR34203:SF15">
    <property type="entry name" value="SLL1173 PROTEIN"/>
    <property type="match status" value="1"/>
</dbReference>
<dbReference type="EC" id="2.1.1.-" evidence="2"/>
<name>A0ABV5BKC7_9LEPT</name>
<feature type="domain" description="Methyltransferase FkbM" evidence="1">
    <location>
        <begin position="72"/>
        <end position="221"/>
    </location>
</feature>
<comment type="caution">
    <text evidence="2">The sequence shown here is derived from an EMBL/GenBank/DDBJ whole genome shotgun (WGS) entry which is preliminary data.</text>
</comment>
<evidence type="ECO:0000259" key="1">
    <source>
        <dbReference type="Pfam" id="PF05050"/>
    </source>
</evidence>
<keyword evidence="3" id="KW-1185">Reference proteome</keyword>
<dbReference type="EMBL" id="JBHILJ010000001">
    <property type="protein sequence ID" value="MFB5735758.1"/>
    <property type="molecule type" value="Genomic_DNA"/>
</dbReference>
<evidence type="ECO:0000313" key="2">
    <source>
        <dbReference type="EMBL" id="MFB5735758.1"/>
    </source>
</evidence>
<dbReference type="Proteomes" id="UP001580391">
    <property type="component" value="Unassembled WGS sequence"/>
</dbReference>
<proteinExistence type="predicted"/>
<evidence type="ECO:0000313" key="3">
    <source>
        <dbReference type="Proteomes" id="UP001580391"/>
    </source>
</evidence>
<gene>
    <name evidence="2" type="ORF">ACE5IX_04525</name>
</gene>
<organism evidence="2 3">
    <name type="scientific">Leptospira wolffii</name>
    <dbReference type="NCBI Taxonomy" id="409998"/>
    <lineage>
        <taxon>Bacteria</taxon>
        <taxon>Pseudomonadati</taxon>
        <taxon>Spirochaetota</taxon>
        <taxon>Spirochaetia</taxon>
        <taxon>Leptospirales</taxon>
        <taxon>Leptospiraceae</taxon>
        <taxon>Leptospira</taxon>
    </lineage>
</organism>
<dbReference type="PANTHER" id="PTHR34203">
    <property type="entry name" value="METHYLTRANSFERASE, FKBM FAMILY PROTEIN"/>
    <property type="match status" value="1"/>
</dbReference>
<keyword evidence="2" id="KW-0808">Transferase</keyword>
<dbReference type="InterPro" id="IPR006342">
    <property type="entry name" value="FkbM_mtfrase"/>
</dbReference>
<sequence length="255" mass="29381">MNNIAKFKEEIIIKDQLNLFQKFLRKFEKLELLVPKQIRVPFRYFAQKFLGALEPEMKFLKSLSGPGKLVLDIGANRGIYAYALSKIAEKVVCFEPIPECSKYIRDFKSNKIEVISVALSDKPGKLEFYIPILKGRLTLTRASLAKPDPPFESIQVEIRTLDSYDFPKIDFIKIDVEGFEAKVLQGGMNTLKRWTPNLLIEIDLRRISVDSFLWIFDELAKIGYVPYTVKSGKLTICPDPLTEAKVNYNFIFKKK</sequence>
<dbReference type="NCBIfam" id="TIGR01444">
    <property type="entry name" value="fkbM_fam"/>
    <property type="match status" value="1"/>
</dbReference>
<dbReference type="GO" id="GO:0032259">
    <property type="term" value="P:methylation"/>
    <property type="evidence" value="ECO:0007669"/>
    <property type="project" value="UniProtKB-KW"/>
</dbReference>
<dbReference type="Gene3D" id="3.40.50.150">
    <property type="entry name" value="Vaccinia Virus protein VP39"/>
    <property type="match status" value="1"/>
</dbReference>
<dbReference type="Pfam" id="PF05050">
    <property type="entry name" value="Methyltransf_21"/>
    <property type="match status" value="1"/>
</dbReference>
<keyword evidence="2" id="KW-0489">Methyltransferase</keyword>
<reference evidence="2 3" key="1">
    <citation type="submission" date="2024-09" db="EMBL/GenBank/DDBJ databases">
        <title>Taxonomic and Genotyping Characterization of Leptospira Strains isolated from Multiple Sources in Colombia highlights the importance of intermediate species.</title>
        <authorList>
            <person name="Torres Higuera L."/>
            <person name="Rojas Tapias D."/>
            <person name="Jimenez Velasquez S."/>
            <person name="Renjifo Ibanez C."/>
        </authorList>
    </citation>
    <scope>NUCLEOTIDE SEQUENCE [LARGE SCALE GENOMIC DNA]</scope>
    <source>
        <strain evidence="2 3">Lep080</strain>
    </source>
</reference>
<dbReference type="RefSeq" id="WP_375516667.1">
    <property type="nucleotide sequence ID" value="NZ_JBHILI010000001.1"/>
</dbReference>
<dbReference type="SUPFAM" id="SSF53335">
    <property type="entry name" value="S-adenosyl-L-methionine-dependent methyltransferases"/>
    <property type="match status" value="1"/>
</dbReference>
<protein>
    <submittedName>
        <fullName evidence="2">FkbM family methyltransferase</fullName>
        <ecNumber evidence="2">2.1.1.-</ecNumber>
    </submittedName>
</protein>